<proteinExistence type="predicted"/>
<feature type="non-terminal residue" evidence="1">
    <location>
        <position position="1"/>
    </location>
</feature>
<protein>
    <recommendedName>
        <fullName evidence="2">Fibronectin type-III domain-containing protein</fullName>
    </recommendedName>
</protein>
<accession>X1SQM5</accession>
<dbReference type="EMBL" id="BARW01000102">
    <property type="protein sequence ID" value="GAI70109.1"/>
    <property type="molecule type" value="Genomic_DNA"/>
</dbReference>
<dbReference type="Gene3D" id="2.120.10.10">
    <property type="match status" value="1"/>
</dbReference>
<organism evidence="1">
    <name type="scientific">marine sediment metagenome</name>
    <dbReference type="NCBI Taxonomy" id="412755"/>
    <lineage>
        <taxon>unclassified sequences</taxon>
        <taxon>metagenomes</taxon>
        <taxon>ecological metagenomes</taxon>
    </lineage>
</organism>
<dbReference type="AlphaFoldDB" id="X1SQM5"/>
<dbReference type="SUPFAM" id="SSF50939">
    <property type="entry name" value="Sialidases"/>
    <property type="match status" value="1"/>
</dbReference>
<dbReference type="CDD" id="cd15482">
    <property type="entry name" value="Sialidase_non-viral"/>
    <property type="match status" value="1"/>
</dbReference>
<sequence>PGKVATLVRPPLTYAEEADHLFVDLSVFQVKFHKGTAGYDEIWKDGRQVVADARWLLQDSAGKQVGIPQRIEWEIIDAYTLKVIRHYTDFLGTDFTVSCECRSDDRIKVTIEGVVGKSDTYNLVWSGSGIASPSVTHDKDLKRLSCFEQDIERPDVAFDYEDVYKQFGDITTVEISGNAGGRKADFSFSIGSFSAGERFKIDPVLVSTSESSTATAHSNSRRLVRLSDGTLYAVYHKQLAGKYQIYVKKSTDNGASWIDETRISTYSGMADYHQQYPSIAVDSSNYLHVVWHGMATGYTTRAQIWYAKYTTSWAIPVRISTYSGMDTNYQYYPSIAVDSSNYLHVVWHGMATGYTDQNKVWYAKYVASWAAPECLQATGKNIYPNARWSLYPACNIPTDRVDYVFTEGTASPYNIYFDYVTLLVAPTVTIQDATNVQPTEATLHATITDTGGKNCAIRGFEWGTAQGGPYPYSWTESGDFGTGAFEHTITDLIPGTTYYFRGKASH</sequence>
<evidence type="ECO:0000313" key="1">
    <source>
        <dbReference type="EMBL" id="GAI70109.1"/>
    </source>
</evidence>
<gene>
    <name evidence="1" type="ORF">S12H4_00713</name>
</gene>
<name>X1SQM5_9ZZZZ</name>
<reference evidence="1" key="1">
    <citation type="journal article" date="2014" name="Front. Microbiol.">
        <title>High frequency of phylogenetically diverse reductive dehalogenase-homologous genes in deep subseafloor sedimentary metagenomes.</title>
        <authorList>
            <person name="Kawai M."/>
            <person name="Futagami T."/>
            <person name="Toyoda A."/>
            <person name="Takaki Y."/>
            <person name="Nishi S."/>
            <person name="Hori S."/>
            <person name="Arai W."/>
            <person name="Tsubouchi T."/>
            <person name="Morono Y."/>
            <person name="Uchiyama I."/>
            <person name="Ito T."/>
            <person name="Fujiyama A."/>
            <person name="Inagaki F."/>
            <person name="Takami H."/>
        </authorList>
    </citation>
    <scope>NUCLEOTIDE SEQUENCE</scope>
    <source>
        <strain evidence="1">Expedition CK06-06</strain>
    </source>
</reference>
<dbReference type="InterPro" id="IPR036278">
    <property type="entry name" value="Sialidase_sf"/>
</dbReference>
<comment type="caution">
    <text evidence="1">The sequence shown here is derived from an EMBL/GenBank/DDBJ whole genome shotgun (WGS) entry which is preliminary data.</text>
</comment>
<evidence type="ECO:0008006" key="2">
    <source>
        <dbReference type="Google" id="ProtNLM"/>
    </source>
</evidence>